<sequence>MLSAREPLGANWPAAARRHRPRRTRNSSRNPPPRPASFCPLRFERLDKLGGTTASGLWGGGGGGDRGGLGGPRIQARICRTADDQGLASGWRLYLCQGLRESPLRGQQPGRRCAQQPTASRIRGIRRRARSRAPGQSSAKTRPRRKLRSRMPRLRPAMRSRHCLPTRVDGRRPTFANVRRGPVRQAALRGADLRAQPSGRQDPKERQAGADQALCRERRRELRATPYVRAKEAVREAATHLLLPSFARLVPFLSEAKRRYYAIRGAEVVVRSVRDGSLPAQQTTGHPRHQHHGARAPQRTQRHSTLIAAVARLMWMACSAKDGSADVRILQAGMAQHETDGLVERLRLLCPEWAPLRPCRTASSPVSPPAVDADANTDDPINLDLAQNTTENKNSEDYDHDGGEEPEEHGAKISSRASTSVSFIRDFSYRQLRVTFPMVERLLKRCDPKLFRAVPKATFQANKLLIWEFCFRTSLIRPSAGATGAAASFRSVVYGRSSIFVNFERRLTNRQATPPSVPVREDSFDYPSQKAQRNGETRLDWQPAFDQRSGYRCRQAAAHPHHGGAGVGDRKRFFSPLKHGPDCSDFLELLATAPSQSR</sequence>
<organism evidence="2 3">
    <name type="scientific">Gonapodya prolifera (strain JEL478)</name>
    <name type="common">Monoblepharis prolifera</name>
    <dbReference type="NCBI Taxonomy" id="1344416"/>
    <lineage>
        <taxon>Eukaryota</taxon>
        <taxon>Fungi</taxon>
        <taxon>Fungi incertae sedis</taxon>
        <taxon>Chytridiomycota</taxon>
        <taxon>Chytridiomycota incertae sedis</taxon>
        <taxon>Monoblepharidomycetes</taxon>
        <taxon>Monoblepharidales</taxon>
        <taxon>Gonapodyaceae</taxon>
        <taxon>Gonapodya</taxon>
    </lineage>
</organism>
<feature type="compositionally biased region" description="Basic and acidic residues" evidence="1">
    <location>
        <begin position="201"/>
        <end position="215"/>
    </location>
</feature>
<gene>
    <name evidence="2" type="ORF">M427DRAFT_428265</name>
</gene>
<accession>A0A139AT36</accession>
<feature type="region of interest" description="Disordered" evidence="1">
    <location>
        <begin position="511"/>
        <end position="536"/>
    </location>
</feature>
<protein>
    <submittedName>
        <fullName evidence="2">Uncharacterized protein</fullName>
    </submittedName>
</protein>
<feature type="region of interest" description="Disordered" evidence="1">
    <location>
        <begin position="104"/>
        <end position="155"/>
    </location>
</feature>
<feature type="compositionally biased region" description="Basic and acidic residues" evidence="1">
    <location>
        <begin position="393"/>
        <end position="411"/>
    </location>
</feature>
<feature type="compositionally biased region" description="Basic residues" evidence="1">
    <location>
        <begin position="141"/>
        <end position="155"/>
    </location>
</feature>
<feature type="region of interest" description="Disordered" evidence="1">
    <location>
        <begin position="555"/>
        <end position="574"/>
    </location>
</feature>
<dbReference type="AlphaFoldDB" id="A0A139AT36"/>
<name>A0A139AT36_GONPJ</name>
<feature type="region of interest" description="Disordered" evidence="1">
    <location>
        <begin position="278"/>
        <end position="302"/>
    </location>
</feature>
<dbReference type="Proteomes" id="UP000070544">
    <property type="component" value="Unassembled WGS sequence"/>
</dbReference>
<feature type="region of interest" description="Disordered" evidence="1">
    <location>
        <begin position="359"/>
        <end position="415"/>
    </location>
</feature>
<proteinExistence type="predicted"/>
<feature type="compositionally biased region" description="Basic residues" evidence="1">
    <location>
        <begin position="16"/>
        <end position="26"/>
    </location>
</feature>
<evidence type="ECO:0000313" key="3">
    <source>
        <dbReference type="Proteomes" id="UP000070544"/>
    </source>
</evidence>
<feature type="region of interest" description="Disordered" evidence="1">
    <location>
        <begin position="167"/>
        <end position="215"/>
    </location>
</feature>
<dbReference type="EMBL" id="KQ965737">
    <property type="protein sequence ID" value="KXS19723.1"/>
    <property type="molecule type" value="Genomic_DNA"/>
</dbReference>
<evidence type="ECO:0000256" key="1">
    <source>
        <dbReference type="SAM" id="MobiDB-lite"/>
    </source>
</evidence>
<evidence type="ECO:0000313" key="2">
    <source>
        <dbReference type="EMBL" id="KXS19723.1"/>
    </source>
</evidence>
<keyword evidence="3" id="KW-1185">Reference proteome</keyword>
<feature type="region of interest" description="Disordered" evidence="1">
    <location>
        <begin position="1"/>
        <end position="39"/>
    </location>
</feature>
<reference evidence="2 3" key="1">
    <citation type="journal article" date="2015" name="Genome Biol. Evol.">
        <title>Phylogenomic analyses indicate that early fungi evolved digesting cell walls of algal ancestors of land plants.</title>
        <authorList>
            <person name="Chang Y."/>
            <person name="Wang S."/>
            <person name="Sekimoto S."/>
            <person name="Aerts A.L."/>
            <person name="Choi C."/>
            <person name="Clum A."/>
            <person name="LaButti K.M."/>
            <person name="Lindquist E.A."/>
            <person name="Yee Ngan C."/>
            <person name="Ohm R.A."/>
            <person name="Salamov A.A."/>
            <person name="Grigoriev I.V."/>
            <person name="Spatafora J.W."/>
            <person name="Berbee M.L."/>
        </authorList>
    </citation>
    <scope>NUCLEOTIDE SEQUENCE [LARGE SCALE GENOMIC DNA]</scope>
    <source>
        <strain evidence="2 3">JEL478</strain>
    </source>
</reference>